<dbReference type="InterPro" id="IPR050952">
    <property type="entry name" value="TRIM-NHL_E3_ligases"/>
</dbReference>
<feature type="signal peptide" evidence="4">
    <location>
        <begin position="1"/>
        <end position="30"/>
    </location>
</feature>
<proteinExistence type="predicted"/>
<dbReference type="PANTHER" id="PTHR24104">
    <property type="entry name" value="E3 UBIQUITIN-PROTEIN LIGASE NHLRC1-RELATED"/>
    <property type="match status" value="1"/>
</dbReference>
<evidence type="ECO:0000256" key="1">
    <source>
        <dbReference type="ARBA" id="ARBA00022737"/>
    </source>
</evidence>
<dbReference type="PROSITE" id="PS51125">
    <property type="entry name" value="NHL"/>
    <property type="match status" value="1"/>
</dbReference>
<accession>A0ABX8JFS3</accession>
<feature type="region of interest" description="Disordered" evidence="3">
    <location>
        <begin position="377"/>
        <end position="398"/>
    </location>
</feature>
<dbReference type="PANTHER" id="PTHR24104:SF25">
    <property type="entry name" value="PROTEIN LIN-41"/>
    <property type="match status" value="1"/>
</dbReference>
<protein>
    <recommendedName>
        <fullName evidence="7">NHL repeat-containing protein</fullName>
    </recommendedName>
</protein>
<gene>
    <name evidence="5" type="ORF">KP005_13690</name>
</gene>
<evidence type="ECO:0000256" key="3">
    <source>
        <dbReference type="SAM" id="MobiDB-lite"/>
    </source>
</evidence>
<keyword evidence="6" id="KW-1185">Reference proteome</keyword>
<evidence type="ECO:0000313" key="5">
    <source>
        <dbReference type="EMBL" id="QWV96419.1"/>
    </source>
</evidence>
<dbReference type="InterPro" id="IPR001258">
    <property type="entry name" value="NHL_repeat"/>
</dbReference>
<dbReference type="Proteomes" id="UP000683493">
    <property type="component" value="Chromosome"/>
</dbReference>
<feature type="repeat" description="NHL" evidence="2">
    <location>
        <begin position="250"/>
        <end position="290"/>
    </location>
</feature>
<organism evidence="5 6">
    <name type="scientific">Geomonas diazotrophica</name>
    <dbReference type="NCBI Taxonomy" id="2843197"/>
    <lineage>
        <taxon>Bacteria</taxon>
        <taxon>Pseudomonadati</taxon>
        <taxon>Thermodesulfobacteriota</taxon>
        <taxon>Desulfuromonadia</taxon>
        <taxon>Geobacterales</taxon>
        <taxon>Geobacteraceae</taxon>
        <taxon>Geomonas</taxon>
    </lineage>
</organism>
<reference evidence="5 6" key="1">
    <citation type="submission" date="2021-06" db="EMBL/GenBank/DDBJ databases">
        <title>Gemonas diversity in paddy soil.</title>
        <authorList>
            <person name="Liu G."/>
        </authorList>
    </citation>
    <scope>NUCLEOTIDE SEQUENCE [LARGE SCALE GENOMIC DNA]</scope>
    <source>
        <strain evidence="5 6">RG29</strain>
    </source>
</reference>
<sequence>MVRSMSRARLGLFAAVFSLLLSGCAGTRGARGPVFFPPAPDLPRIQYLGGFSNSADVEGKDTSLSLLSIGGVDQKKVIPIVKPYGVAVGKGKIYIADLGGRVLIADPANKTFTRLKGDNGIGKLKKPIQLAVDELGSLFVADNGRKEVLVYDPQGEFVRAVGLGGDAAPASVAVDAERLYVLDTRKGAIRVFDRQTFEQVKEIGTGDGAEQSLSLPITMAIDSKGVIRVTNAGNGKVMSFDKDGHFIAAFGDIGDGFGQFSRPKGIAVDDNGYLFVVDAAFQNVQVLNEKGQILMYFGGVIPYGGMNLPAGVAVGKDTSGYYQGLAEKNFEVEQIVVVANQFGDPKIGIYGFGKQKGIDYDKEYQRILKERQQRIQELKEKQKVAPASGKETGTTEAK</sequence>
<name>A0ABX8JFS3_9BACT</name>
<keyword evidence="1" id="KW-0677">Repeat</keyword>
<evidence type="ECO:0000313" key="6">
    <source>
        <dbReference type="Proteomes" id="UP000683493"/>
    </source>
</evidence>
<keyword evidence="4" id="KW-0732">Signal</keyword>
<evidence type="ECO:0008006" key="7">
    <source>
        <dbReference type="Google" id="ProtNLM"/>
    </source>
</evidence>
<evidence type="ECO:0000256" key="2">
    <source>
        <dbReference type="PROSITE-ProRule" id="PRU00504"/>
    </source>
</evidence>
<dbReference type="EMBL" id="CP076724">
    <property type="protein sequence ID" value="QWV96419.1"/>
    <property type="molecule type" value="Genomic_DNA"/>
</dbReference>
<evidence type="ECO:0000256" key="4">
    <source>
        <dbReference type="SAM" id="SignalP"/>
    </source>
</evidence>
<feature type="chain" id="PRO_5047034934" description="NHL repeat-containing protein" evidence="4">
    <location>
        <begin position="31"/>
        <end position="398"/>
    </location>
</feature>
<dbReference type="PROSITE" id="PS51257">
    <property type="entry name" value="PROKAR_LIPOPROTEIN"/>
    <property type="match status" value="1"/>
</dbReference>